<dbReference type="OrthoDB" id="7253567at2759"/>
<gene>
    <name evidence="1" type="ORF">BINO364_LOCUS11496</name>
</gene>
<keyword evidence="2" id="KW-1185">Reference proteome</keyword>
<dbReference type="EMBL" id="OV170225">
    <property type="protein sequence ID" value="CAH0725969.1"/>
    <property type="molecule type" value="Genomic_DNA"/>
</dbReference>
<accession>A0A8J9YCT1</accession>
<organism evidence="1 2">
    <name type="scientific">Brenthis ino</name>
    <name type="common">lesser marbled fritillary</name>
    <dbReference type="NCBI Taxonomy" id="405034"/>
    <lineage>
        <taxon>Eukaryota</taxon>
        <taxon>Metazoa</taxon>
        <taxon>Ecdysozoa</taxon>
        <taxon>Arthropoda</taxon>
        <taxon>Hexapoda</taxon>
        <taxon>Insecta</taxon>
        <taxon>Pterygota</taxon>
        <taxon>Neoptera</taxon>
        <taxon>Endopterygota</taxon>
        <taxon>Lepidoptera</taxon>
        <taxon>Glossata</taxon>
        <taxon>Ditrysia</taxon>
        <taxon>Papilionoidea</taxon>
        <taxon>Nymphalidae</taxon>
        <taxon>Heliconiinae</taxon>
        <taxon>Argynnini</taxon>
        <taxon>Brenthis</taxon>
    </lineage>
</organism>
<dbReference type="AlphaFoldDB" id="A0A8J9YCT1"/>
<evidence type="ECO:0000313" key="2">
    <source>
        <dbReference type="Proteomes" id="UP000838878"/>
    </source>
</evidence>
<evidence type="ECO:0000313" key="1">
    <source>
        <dbReference type="EMBL" id="CAH0725969.1"/>
    </source>
</evidence>
<dbReference type="Proteomes" id="UP000838878">
    <property type="component" value="Chromosome 5"/>
</dbReference>
<reference evidence="1" key="1">
    <citation type="submission" date="2021-12" db="EMBL/GenBank/DDBJ databases">
        <authorList>
            <person name="Martin H S."/>
        </authorList>
    </citation>
    <scope>NUCLEOTIDE SEQUENCE</scope>
</reference>
<feature type="non-terminal residue" evidence="1">
    <location>
        <position position="70"/>
    </location>
</feature>
<proteinExistence type="predicted"/>
<protein>
    <submittedName>
        <fullName evidence="1">Uncharacterized protein</fullName>
    </submittedName>
</protein>
<sequence length="70" mass="8079">MVENVLAVTQVTDAVIEEERDRQAEAMRACMKLLDSSVEHYENLILLRDDLRLCKKRQHPPVIELSSSEL</sequence>
<name>A0A8J9YCT1_9NEOP</name>